<dbReference type="InterPro" id="IPR036390">
    <property type="entry name" value="WH_DNA-bd_sf"/>
</dbReference>
<keyword evidence="2" id="KW-0238">DNA-binding</keyword>
<dbReference type="Proteomes" id="UP000036503">
    <property type="component" value="Unassembled WGS sequence"/>
</dbReference>
<evidence type="ECO:0000313" key="9">
    <source>
        <dbReference type="Proteomes" id="UP000036503"/>
    </source>
</evidence>
<dbReference type="Pfam" id="PF01614">
    <property type="entry name" value="IclR_C"/>
    <property type="match status" value="1"/>
</dbReference>
<dbReference type="Gene3D" id="3.30.450.40">
    <property type="match status" value="1"/>
</dbReference>
<feature type="domain" description="HTH iclR-type" evidence="6">
    <location>
        <begin position="6"/>
        <end position="67"/>
    </location>
</feature>
<keyword evidence="3" id="KW-0804">Transcription</keyword>
<evidence type="ECO:0000259" key="6">
    <source>
        <dbReference type="PROSITE" id="PS51077"/>
    </source>
</evidence>
<evidence type="ECO:0000256" key="2">
    <source>
        <dbReference type="ARBA" id="ARBA00023125"/>
    </source>
</evidence>
<dbReference type="GO" id="GO:0003700">
    <property type="term" value="F:DNA-binding transcription factor activity"/>
    <property type="evidence" value="ECO:0007669"/>
    <property type="project" value="TreeGrafter"/>
</dbReference>
<evidence type="ECO:0000313" key="8">
    <source>
        <dbReference type="EMBL" id="KMO86887.1"/>
    </source>
</evidence>
<dbReference type="EMBL" id="LEKT01000013">
    <property type="protein sequence ID" value="KMO86887.1"/>
    <property type="molecule type" value="Genomic_DNA"/>
</dbReference>
<protein>
    <recommendedName>
        <fullName evidence="5">Glycerol operon regulatory protein</fullName>
    </recommendedName>
</protein>
<dbReference type="PROSITE" id="PS51078">
    <property type="entry name" value="ICLR_ED"/>
    <property type="match status" value="1"/>
</dbReference>
<evidence type="ECO:0000256" key="3">
    <source>
        <dbReference type="ARBA" id="ARBA00023163"/>
    </source>
</evidence>
<dbReference type="Gene3D" id="1.10.10.10">
    <property type="entry name" value="Winged helix-like DNA-binding domain superfamily/Winged helix DNA-binding domain"/>
    <property type="match status" value="1"/>
</dbReference>
<dbReference type="InterPro" id="IPR005471">
    <property type="entry name" value="Tscrpt_reg_IclR_N"/>
</dbReference>
<name>A0A0J6WYD9_9FIRM</name>
<dbReference type="FunFam" id="1.10.10.10:FF:000056">
    <property type="entry name" value="IclR family transcriptional regulator"/>
    <property type="match status" value="1"/>
</dbReference>
<comment type="function">
    <text evidence="4">May be an activator protein for the gylABX operon.</text>
</comment>
<dbReference type="InParanoid" id="A0A0J6WYD9"/>
<dbReference type="PANTHER" id="PTHR30136">
    <property type="entry name" value="HELIX-TURN-HELIX TRANSCRIPTIONAL REGULATOR, ICLR FAMILY"/>
    <property type="match status" value="1"/>
</dbReference>
<comment type="caution">
    <text evidence="8">The sequence shown here is derived from an EMBL/GenBank/DDBJ whole genome shotgun (WGS) entry which is preliminary data.</text>
</comment>
<dbReference type="PANTHER" id="PTHR30136:SF35">
    <property type="entry name" value="HTH-TYPE TRANSCRIPTIONAL REGULATOR RV1719"/>
    <property type="match status" value="1"/>
</dbReference>
<dbReference type="OrthoDB" id="9791752at2"/>
<dbReference type="SMART" id="SM00346">
    <property type="entry name" value="HTH_ICLR"/>
    <property type="match status" value="1"/>
</dbReference>
<dbReference type="FunCoup" id="A0A0J6WYD9">
    <property type="interactions" value="55"/>
</dbReference>
<dbReference type="SUPFAM" id="SSF46785">
    <property type="entry name" value="Winged helix' DNA-binding domain"/>
    <property type="match status" value="1"/>
</dbReference>
<evidence type="ECO:0000259" key="7">
    <source>
        <dbReference type="PROSITE" id="PS51078"/>
    </source>
</evidence>
<dbReference type="RefSeq" id="WP_048513842.1">
    <property type="nucleotide sequence ID" value="NZ_FUXD01000015.1"/>
</dbReference>
<dbReference type="Pfam" id="PF09339">
    <property type="entry name" value="HTH_IclR"/>
    <property type="match status" value="1"/>
</dbReference>
<keyword evidence="1" id="KW-0805">Transcription regulation</keyword>
<keyword evidence="9" id="KW-1185">Reference proteome</keyword>
<dbReference type="GO" id="GO:0003677">
    <property type="term" value="F:DNA binding"/>
    <property type="evidence" value="ECO:0007669"/>
    <property type="project" value="UniProtKB-KW"/>
</dbReference>
<reference evidence="8 9" key="1">
    <citation type="submission" date="2015-06" db="EMBL/GenBank/DDBJ databases">
        <title>Draft genome sequence of beer spoilage bacterium Megasphaera cerevisiae type strain 20462.</title>
        <authorList>
            <person name="Kutumbaka K."/>
            <person name="Pasmowitz J."/>
            <person name="Mategko J."/>
            <person name="Reyes D."/>
            <person name="Friedrich A."/>
            <person name="Han S."/>
            <person name="Martens-Habbena W."/>
            <person name="Neal-McKinney J."/>
            <person name="Janagama H.K."/>
            <person name="Nadala C."/>
            <person name="Samadpour M."/>
        </authorList>
    </citation>
    <scope>NUCLEOTIDE SEQUENCE [LARGE SCALE GENOMIC DNA]</scope>
    <source>
        <strain evidence="8 9">DSM 20462</strain>
    </source>
</reference>
<dbReference type="PROSITE" id="PS51077">
    <property type="entry name" value="HTH_ICLR"/>
    <property type="match status" value="1"/>
</dbReference>
<dbReference type="SUPFAM" id="SSF55781">
    <property type="entry name" value="GAF domain-like"/>
    <property type="match status" value="1"/>
</dbReference>
<dbReference type="InterPro" id="IPR050707">
    <property type="entry name" value="HTH_MetabolicPath_Reg"/>
</dbReference>
<feature type="domain" description="IclR-ED" evidence="7">
    <location>
        <begin position="68"/>
        <end position="249"/>
    </location>
</feature>
<dbReference type="STRING" id="39029.BSR42_11430"/>
<evidence type="ECO:0000256" key="1">
    <source>
        <dbReference type="ARBA" id="ARBA00023015"/>
    </source>
</evidence>
<dbReference type="InterPro" id="IPR029016">
    <property type="entry name" value="GAF-like_dom_sf"/>
</dbReference>
<dbReference type="InterPro" id="IPR014757">
    <property type="entry name" value="Tscrpt_reg_IclR_C"/>
</dbReference>
<evidence type="ECO:0000256" key="4">
    <source>
        <dbReference type="ARBA" id="ARBA00058938"/>
    </source>
</evidence>
<sequence>MSKTIIQSVVKAIAILKCFENEKELGITEISRKTVLNKSTTFNMVTTLQLHGFLEQDADTLKYRLGMELYRIGMTVHVDLRKIVFPYLDELVSAFKETVNFVLRDGADVVYMDKVESPHSMRISTGAGTRLPLYATAVGKAILSGLSAEEVSAILRGVSFAGYTNNTISNETDLVQYIKQAKEQGYAEDIEELEPGLICVAAPIFNFKGKAYAAISISGPTSRMNASVRAEMGSALVTVTQEISDKIGYKR</sequence>
<dbReference type="GO" id="GO:0045892">
    <property type="term" value="P:negative regulation of DNA-templated transcription"/>
    <property type="evidence" value="ECO:0007669"/>
    <property type="project" value="TreeGrafter"/>
</dbReference>
<dbReference type="PATRIC" id="fig|1122219.3.peg.513"/>
<dbReference type="InterPro" id="IPR036388">
    <property type="entry name" value="WH-like_DNA-bd_sf"/>
</dbReference>
<accession>A0A0J6WYD9</accession>
<proteinExistence type="predicted"/>
<gene>
    <name evidence="8" type="ORF">AB840_05550</name>
</gene>
<evidence type="ECO:0000256" key="5">
    <source>
        <dbReference type="ARBA" id="ARBA00070406"/>
    </source>
</evidence>
<organism evidence="8 9">
    <name type="scientific">Megasphaera cerevisiae DSM 20462</name>
    <dbReference type="NCBI Taxonomy" id="1122219"/>
    <lineage>
        <taxon>Bacteria</taxon>
        <taxon>Bacillati</taxon>
        <taxon>Bacillota</taxon>
        <taxon>Negativicutes</taxon>
        <taxon>Veillonellales</taxon>
        <taxon>Veillonellaceae</taxon>
        <taxon>Megasphaera</taxon>
    </lineage>
</organism>
<dbReference type="AlphaFoldDB" id="A0A0J6WYD9"/>